<gene>
    <name evidence="3" type="ORF">JFL75_19185</name>
</gene>
<keyword evidence="2" id="KW-1133">Transmembrane helix</keyword>
<dbReference type="Proteomes" id="UP000595917">
    <property type="component" value="Chromosome"/>
</dbReference>
<keyword evidence="2" id="KW-0472">Membrane</keyword>
<name>A0A7T7XML9_9SPIR</name>
<dbReference type="NCBIfam" id="NF047514">
    <property type="entry name" value="SpiroCoCo_N"/>
    <property type="match status" value="1"/>
</dbReference>
<reference evidence="3" key="1">
    <citation type="submission" date="2021-01" db="EMBL/GenBank/DDBJ databases">
        <title>Description of Breznakiella homolactica.</title>
        <authorList>
            <person name="Song Y."/>
            <person name="Brune A."/>
        </authorList>
    </citation>
    <scope>NUCLEOTIDE SEQUENCE</scope>
    <source>
        <strain evidence="3">RmG30</strain>
    </source>
</reference>
<evidence type="ECO:0000256" key="2">
    <source>
        <dbReference type="SAM" id="Phobius"/>
    </source>
</evidence>
<protein>
    <recommendedName>
        <fullName evidence="5">Chromosome segregation ATPase</fullName>
    </recommendedName>
</protein>
<organism evidence="3 4">
    <name type="scientific">Breznakiella homolactica</name>
    <dbReference type="NCBI Taxonomy" id="2798577"/>
    <lineage>
        <taxon>Bacteria</taxon>
        <taxon>Pseudomonadati</taxon>
        <taxon>Spirochaetota</taxon>
        <taxon>Spirochaetia</taxon>
        <taxon>Spirochaetales</taxon>
        <taxon>Breznakiellaceae</taxon>
        <taxon>Breznakiella</taxon>
    </lineage>
</organism>
<keyword evidence="1" id="KW-0175">Coiled coil</keyword>
<feature type="coiled-coil region" evidence="1">
    <location>
        <begin position="696"/>
        <end position="733"/>
    </location>
</feature>
<feature type="coiled-coil region" evidence="1">
    <location>
        <begin position="758"/>
        <end position="823"/>
    </location>
</feature>
<keyword evidence="4" id="KW-1185">Reference proteome</keyword>
<feature type="coiled-coil region" evidence="1">
    <location>
        <begin position="287"/>
        <end position="351"/>
    </location>
</feature>
<dbReference type="NCBIfam" id="NF047516">
    <property type="entry name" value="LA_3659_fam"/>
    <property type="match status" value="1"/>
</dbReference>
<feature type="transmembrane region" description="Helical" evidence="2">
    <location>
        <begin position="6"/>
        <end position="25"/>
    </location>
</feature>
<feature type="coiled-coil region" evidence="1">
    <location>
        <begin position="855"/>
        <end position="923"/>
    </location>
</feature>
<feature type="coiled-coil region" evidence="1">
    <location>
        <begin position="568"/>
        <end position="663"/>
    </location>
</feature>
<evidence type="ECO:0000313" key="4">
    <source>
        <dbReference type="Proteomes" id="UP000595917"/>
    </source>
</evidence>
<dbReference type="EMBL" id="CP067089">
    <property type="protein sequence ID" value="QQO09028.1"/>
    <property type="molecule type" value="Genomic_DNA"/>
</dbReference>
<proteinExistence type="predicted"/>
<evidence type="ECO:0000256" key="1">
    <source>
        <dbReference type="SAM" id="Coils"/>
    </source>
</evidence>
<evidence type="ECO:0008006" key="5">
    <source>
        <dbReference type="Google" id="ProtNLM"/>
    </source>
</evidence>
<dbReference type="AlphaFoldDB" id="A0A7T7XML9"/>
<keyword evidence="2" id="KW-0812">Transmembrane</keyword>
<dbReference type="KEGG" id="bhc:JFL75_19185"/>
<evidence type="ECO:0000313" key="3">
    <source>
        <dbReference type="EMBL" id="QQO09028.1"/>
    </source>
</evidence>
<dbReference type="RefSeq" id="WP_215626333.1">
    <property type="nucleotide sequence ID" value="NZ_CP067089.2"/>
</dbReference>
<feature type="coiled-coil region" evidence="1">
    <location>
        <begin position="106"/>
        <end position="241"/>
    </location>
</feature>
<accession>A0A7T7XML9</accession>
<dbReference type="NCBIfam" id="NF047515">
    <property type="entry name" value="SpiroCoCo_C"/>
    <property type="match status" value="1"/>
</dbReference>
<sequence length="985" mass="113055">MSFFTVGNLLTLGIVALVLILYRQLDKNNRSLEKMRKYGEKLKEELGAFVAEKEAAVRDYSVELDVQQKSAKELMKRLVVTDDELAGKAEAVARIDERINSYDASLEELMRMTGRVQENLSRIKDESAFVENAVKRVGDAKSRLESLEKDLSELELRFERENSEALERATEAVTAAVRSAVSDLQASAETIERQVEDHREAVDKIEQQRAASLARDMDIINKTLKEAVERAGSRADKMEEAAFGKLKEQALERSRRFQSAVEEKLKDYQESAKSKVLEVQGLIKTYKDEWKTDHAELETKQKAYRDEWKKDVQELNALAKNQKDTWKKDMAEAERKALEEADSRLEEYRSAQAEQFRMIEALSDDVGRLDGELRRSMQETESRVRQDFGLFEQDSAATRDRVSAEFAASVGRLKTDMDGLEQELNALKTRAYENVSEKLQLFEDDFFADLTKRSTEIDQRLTEWKTSMDTSLAEIAGESIAQRRNLELSFNEELKQRLSDESDRIVAELEHLKAETGAFEEGIREIMDQTDRSLLSLKEQISRDLEDARTGAENAVKSEIRRYELSMAENLKQSQREMEAAVKEIADQVEQRNTEISGMLDASRMEIETWQANYVTQLREAESTVDEARRRARDLVNESDDRLASVRAAIQEVQDEADSHRNEIFSRTEEQAKTLDSAIRDADRRIKEFIAQTKLFDQADELKADLERRIEDLKDDLNRLDQRRSEAAELEGQFVKIKRLEDEVNAKMTRFLSEKRRIELMEADFNRLLQTSQAVEEKLTQVSSSDDILQAMQVQLRRLDDAMADTEEKYQRMEKKNQILDMTNDGIDRNFKVLQETEDALRDTRSGVERLFTDLESIRASVDVLAKENEKAQSAADKISDLDDLLKHIESRIESMQVAREWLARAETRLEEVSKQAQEQVKIMGTLFKNEGRKGSAKDRGAPPIGTRETVVKLAHQGWSVDEIARAVKLSKGEVELILEIAPKD</sequence>